<evidence type="ECO:0000313" key="5">
    <source>
        <dbReference type="Proteomes" id="UP001642484"/>
    </source>
</evidence>
<evidence type="ECO:0000259" key="3">
    <source>
        <dbReference type="Pfam" id="PF00005"/>
    </source>
</evidence>
<evidence type="ECO:0000256" key="2">
    <source>
        <dbReference type="ARBA" id="ARBA00022840"/>
    </source>
</evidence>
<gene>
    <name evidence="4" type="ORF">CCMP2556_LOCUS33873</name>
</gene>
<dbReference type="InterPro" id="IPR027417">
    <property type="entry name" value="P-loop_NTPase"/>
</dbReference>
<dbReference type="PANTHER" id="PTHR24223">
    <property type="entry name" value="ATP-BINDING CASSETTE SUB-FAMILY C"/>
    <property type="match status" value="1"/>
</dbReference>
<dbReference type="Proteomes" id="UP001642484">
    <property type="component" value="Unassembled WGS sequence"/>
</dbReference>
<name>A0ABP0P1S5_9DINO</name>
<feature type="domain" description="ABC transporter" evidence="3">
    <location>
        <begin position="4"/>
        <end position="98"/>
    </location>
</feature>
<reference evidence="4 5" key="1">
    <citation type="submission" date="2024-02" db="EMBL/GenBank/DDBJ databases">
        <authorList>
            <person name="Chen Y."/>
            <person name="Shah S."/>
            <person name="Dougan E. K."/>
            <person name="Thang M."/>
            <person name="Chan C."/>
        </authorList>
    </citation>
    <scope>NUCLEOTIDE SEQUENCE [LARGE SCALE GENOMIC DNA]</scope>
</reference>
<accession>A0ABP0P1S5</accession>
<dbReference type="Gene3D" id="3.40.50.300">
    <property type="entry name" value="P-loop containing nucleotide triphosphate hydrolases"/>
    <property type="match status" value="1"/>
</dbReference>
<protein>
    <recommendedName>
        <fullName evidence="3">ABC transporter domain-containing protein</fullName>
    </recommendedName>
</protein>
<dbReference type="InterPro" id="IPR003439">
    <property type="entry name" value="ABC_transporter-like_ATP-bd"/>
</dbReference>
<keyword evidence="1" id="KW-0547">Nucleotide-binding</keyword>
<evidence type="ECO:0000313" key="4">
    <source>
        <dbReference type="EMBL" id="CAK9068912.1"/>
    </source>
</evidence>
<proteinExistence type="predicted"/>
<keyword evidence="2" id="KW-0067">ATP-binding</keyword>
<dbReference type="EMBL" id="CAXAMN010022384">
    <property type="protein sequence ID" value="CAK9068912.1"/>
    <property type="molecule type" value="Genomic_DNA"/>
</dbReference>
<comment type="caution">
    <text evidence="4">The sequence shown here is derived from an EMBL/GenBank/DDBJ whole genome shotgun (WGS) entry which is preliminary data.</text>
</comment>
<keyword evidence="5" id="KW-1185">Reference proteome</keyword>
<sequence>MGLHTLRKSLAIIPQDPVGFTGTVRFNLDPFDQHSDQAIWEELEKVQLKSYFQAQEGQLQFLLAQGGENLSVGQRQLLCCARALIRGTRILVLDEATASVDFTTDALIQKILQKEVKTKHLTTLTIAHRIQTVLGGDRVLVVQEGRAAEFGATEVLRQDPQSMFYTFVQSATASGQL</sequence>
<dbReference type="Pfam" id="PF00005">
    <property type="entry name" value="ABC_tran"/>
    <property type="match status" value="1"/>
</dbReference>
<organism evidence="4 5">
    <name type="scientific">Durusdinium trenchii</name>
    <dbReference type="NCBI Taxonomy" id="1381693"/>
    <lineage>
        <taxon>Eukaryota</taxon>
        <taxon>Sar</taxon>
        <taxon>Alveolata</taxon>
        <taxon>Dinophyceae</taxon>
        <taxon>Suessiales</taxon>
        <taxon>Symbiodiniaceae</taxon>
        <taxon>Durusdinium</taxon>
    </lineage>
</organism>
<dbReference type="InterPro" id="IPR050173">
    <property type="entry name" value="ABC_transporter_C-like"/>
</dbReference>
<evidence type="ECO:0000256" key="1">
    <source>
        <dbReference type="ARBA" id="ARBA00022741"/>
    </source>
</evidence>
<dbReference type="SUPFAM" id="SSF52540">
    <property type="entry name" value="P-loop containing nucleoside triphosphate hydrolases"/>
    <property type="match status" value="1"/>
</dbReference>